<organism evidence="2 3">
    <name type="scientific">Colletotrichum higginsianum (strain IMI 349063)</name>
    <name type="common">Crucifer anthracnose fungus</name>
    <dbReference type="NCBI Taxonomy" id="759273"/>
    <lineage>
        <taxon>Eukaryota</taxon>
        <taxon>Fungi</taxon>
        <taxon>Dikarya</taxon>
        <taxon>Ascomycota</taxon>
        <taxon>Pezizomycotina</taxon>
        <taxon>Sordariomycetes</taxon>
        <taxon>Hypocreomycetidae</taxon>
        <taxon>Glomerellales</taxon>
        <taxon>Glomerellaceae</taxon>
        <taxon>Colletotrichum</taxon>
        <taxon>Colletotrichum destructivum species complex</taxon>
    </lineage>
</organism>
<protein>
    <submittedName>
        <fullName evidence="2">Uncharacterized protein</fullName>
    </submittedName>
</protein>
<evidence type="ECO:0000313" key="2">
    <source>
        <dbReference type="EMBL" id="CCF38314.1"/>
    </source>
</evidence>
<dbReference type="AlphaFoldDB" id="H1VDL1"/>
<dbReference type="EMBL" id="CACQ02002913">
    <property type="protein sequence ID" value="CCF38314.1"/>
    <property type="molecule type" value="Genomic_DNA"/>
</dbReference>
<accession>H1VDL1</accession>
<dbReference type="VEuPathDB" id="FungiDB:CH63R_08951"/>
<name>H1VDL1_COLHI</name>
<dbReference type="Proteomes" id="UP000007174">
    <property type="component" value="Unassembled WGS sequence"/>
</dbReference>
<reference evidence="3" key="1">
    <citation type="journal article" date="2012" name="Nat. Genet.">
        <title>Lifestyle transitions in plant pathogenic Colletotrichum fungi deciphered by genome and transcriptome analyses.</title>
        <authorList>
            <person name="O'Connell R.J."/>
            <person name="Thon M.R."/>
            <person name="Hacquard S."/>
            <person name="Amyotte S.G."/>
            <person name="Kleemann J."/>
            <person name="Torres M.F."/>
            <person name="Damm U."/>
            <person name="Buiate E.A."/>
            <person name="Epstein L."/>
            <person name="Alkan N."/>
            <person name="Altmueller J."/>
            <person name="Alvarado-Balderrama L."/>
            <person name="Bauser C.A."/>
            <person name="Becker C."/>
            <person name="Birren B.W."/>
            <person name="Chen Z."/>
            <person name="Choi J."/>
            <person name="Crouch J.A."/>
            <person name="Duvick J.P."/>
            <person name="Farman M.A."/>
            <person name="Gan P."/>
            <person name="Heiman D."/>
            <person name="Henrissat B."/>
            <person name="Howard R.J."/>
            <person name="Kabbage M."/>
            <person name="Koch C."/>
            <person name="Kracher B."/>
            <person name="Kubo Y."/>
            <person name="Law A.D."/>
            <person name="Lebrun M.-H."/>
            <person name="Lee Y.-H."/>
            <person name="Miyara I."/>
            <person name="Moore N."/>
            <person name="Neumann U."/>
            <person name="Nordstroem K."/>
            <person name="Panaccione D.G."/>
            <person name="Panstruga R."/>
            <person name="Place M."/>
            <person name="Proctor R.H."/>
            <person name="Prusky D."/>
            <person name="Rech G."/>
            <person name="Reinhardt R."/>
            <person name="Rollins J.A."/>
            <person name="Rounsley S."/>
            <person name="Schardl C.L."/>
            <person name="Schwartz D.C."/>
            <person name="Shenoy N."/>
            <person name="Shirasu K."/>
            <person name="Sikhakolli U.R."/>
            <person name="Stueber K."/>
            <person name="Sukno S.A."/>
            <person name="Sweigard J.A."/>
            <person name="Takano Y."/>
            <person name="Takahara H."/>
            <person name="Trail F."/>
            <person name="van der Does H.C."/>
            <person name="Voll L.M."/>
            <person name="Will I."/>
            <person name="Young S."/>
            <person name="Zeng Q."/>
            <person name="Zhang J."/>
            <person name="Zhou S."/>
            <person name="Dickman M.B."/>
            <person name="Schulze-Lefert P."/>
            <person name="Ver Loren van Themaat E."/>
            <person name="Ma L.-J."/>
            <person name="Vaillancourt L.J."/>
        </authorList>
    </citation>
    <scope>NUCLEOTIDE SEQUENCE [LARGE SCALE GENOMIC DNA]</scope>
    <source>
        <strain evidence="3">IMI 349063</strain>
    </source>
</reference>
<evidence type="ECO:0000256" key="1">
    <source>
        <dbReference type="SAM" id="MobiDB-lite"/>
    </source>
</evidence>
<feature type="region of interest" description="Disordered" evidence="1">
    <location>
        <begin position="30"/>
        <end position="51"/>
    </location>
</feature>
<gene>
    <name evidence="2" type="ORF">CH063_01887</name>
</gene>
<sequence length="214" mass="23927">MSRTHAKTAPTNTHPVLYGVLHSVSVGRTRETRGSMVRTGPTPAQSEGVDVHGIHDKPDELLGVPISLIRETPLEKTKNTTGNTRTSIWHGHLDFLYFRWVEEDPPCFQPGRPSRIDLWVASTAPLRRTASRGLPPPRDRAATYRWGFVCAAGTEELPPDAVHLPTTAPHRSKLTRTTVGFRASRRVVQVQNGTKDVDAKEQERDCLHLHSRRL</sequence>
<evidence type="ECO:0000313" key="3">
    <source>
        <dbReference type="Proteomes" id="UP000007174"/>
    </source>
</evidence>
<dbReference type="HOGENOM" id="CLU_1288825_0_0_1"/>
<proteinExistence type="predicted"/>